<dbReference type="RefSeq" id="WP_195876296.1">
    <property type="nucleotide sequence ID" value="NZ_JADOEL010000016.1"/>
</dbReference>
<keyword evidence="6" id="KW-1185">Reference proteome</keyword>
<evidence type="ECO:0000259" key="3">
    <source>
        <dbReference type="Pfam" id="PF10620"/>
    </source>
</evidence>
<dbReference type="Pfam" id="PF10620">
    <property type="entry name" value="MdcG"/>
    <property type="match status" value="1"/>
</dbReference>
<evidence type="ECO:0000256" key="2">
    <source>
        <dbReference type="ARBA" id="ARBA00022695"/>
    </source>
</evidence>
<proteinExistence type="predicted"/>
<organism evidence="5 6">
    <name type="scientific">Herminiimonas contaminans</name>
    <dbReference type="NCBI Taxonomy" id="1111140"/>
    <lineage>
        <taxon>Bacteria</taxon>
        <taxon>Pseudomonadati</taxon>
        <taxon>Pseudomonadota</taxon>
        <taxon>Betaproteobacteria</taxon>
        <taxon>Burkholderiales</taxon>
        <taxon>Oxalobacteraceae</taxon>
        <taxon>Herminiimonas</taxon>
    </lineage>
</organism>
<dbReference type="EMBL" id="JADOEL010000016">
    <property type="protein sequence ID" value="MBF8179179.1"/>
    <property type="molecule type" value="Genomic_DNA"/>
</dbReference>
<evidence type="ECO:0000256" key="1">
    <source>
        <dbReference type="ARBA" id="ARBA00022679"/>
    </source>
</evidence>
<name>A0ABS0EWT4_9BURK</name>
<dbReference type="NCBIfam" id="TIGR03135">
    <property type="entry name" value="malonate_mdcG"/>
    <property type="match status" value="1"/>
</dbReference>
<dbReference type="InterPro" id="IPR049180">
    <property type="entry name" value="MdcG_C"/>
</dbReference>
<dbReference type="InterPro" id="IPR017557">
    <property type="entry name" value="Holo-ACP_synthase"/>
</dbReference>
<dbReference type="Proteomes" id="UP000657372">
    <property type="component" value="Unassembled WGS sequence"/>
</dbReference>
<protein>
    <submittedName>
        <fullName evidence="5">Malonate decarboxylase holo-[acyl-carrier-protein] synthase</fullName>
    </submittedName>
</protein>
<feature type="domain" description="Phosphoribosyl-dephospho-CoA transferase MdcG N-terminal" evidence="4">
    <location>
        <begin position="4"/>
        <end position="87"/>
    </location>
</feature>
<gene>
    <name evidence="5" type="primary">mdcG</name>
    <name evidence="5" type="ORF">IXC47_15960</name>
</gene>
<dbReference type="Pfam" id="PF20866">
    <property type="entry name" value="MdcG_N"/>
    <property type="match status" value="1"/>
</dbReference>
<evidence type="ECO:0000259" key="4">
    <source>
        <dbReference type="Pfam" id="PF20866"/>
    </source>
</evidence>
<evidence type="ECO:0000313" key="6">
    <source>
        <dbReference type="Proteomes" id="UP000657372"/>
    </source>
</evidence>
<sequence length="223" mass="24416">MFYRHNRIWLSSKGWQHACAAVDAVHLSDLQHWAENDWPLVVRRSDVGHEVETIAVGLALPPAAHGGKKIRIPLSVHPADIARHEAPLLFANAASALPVVWLPAFTALSHELITAQLEFRLYGSLALQAMTGLPYLTATSDIDVLFYPSTHAQLQQGLHLLTKYAQSLPLDGEIVFPSGHAVAWKEWAAAVKSPDKVKVMVKSMRTVSLLDVSALLSGLEELS</sequence>
<feature type="domain" description="Phosphoribosyl-dephospho-CoA transferase MdcG C-terminal" evidence="3">
    <location>
        <begin position="92"/>
        <end position="211"/>
    </location>
</feature>
<dbReference type="InterPro" id="IPR048903">
    <property type="entry name" value="MdcG_N"/>
</dbReference>
<keyword evidence="2" id="KW-0548">Nucleotidyltransferase</keyword>
<accession>A0ABS0EWT4</accession>
<comment type="caution">
    <text evidence="5">The sequence shown here is derived from an EMBL/GenBank/DDBJ whole genome shotgun (WGS) entry which is preliminary data.</text>
</comment>
<reference evidence="5 6" key="1">
    <citation type="submission" date="2020-11" db="EMBL/GenBank/DDBJ databases">
        <title>WGS of Herminiimonas contaminans strain Marseille-Q4544 isolated from planarians Schmidtea mediterranea.</title>
        <authorList>
            <person name="Kangale L."/>
        </authorList>
    </citation>
    <scope>NUCLEOTIDE SEQUENCE [LARGE SCALE GENOMIC DNA]</scope>
    <source>
        <strain evidence="5 6">Marseille-Q4544</strain>
    </source>
</reference>
<evidence type="ECO:0000313" key="5">
    <source>
        <dbReference type="EMBL" id="MBF8179179.1"/>
    </source>
</evidence>
<keyword evidence="1" id="KW-0808">Transferase</keyword>